<feature type="domain" description="Heterokaryon incompatibility" evidence="1">
    <location>
        <begin position="24"/>
        <end position="141"/>
    </location>
</feature>
<dbReference type="GeneID" id="63846768"/>
<evidence type="ECO:0000313" key="2">
    <source>
        <dbReference type="EMBL" id="KAF1840634.1"/>
    </source>
</evidence>
<dbReference type="OrthoDB" id="3789824at2759"/>
<evidence type="ECO:0000313" key="3">
    <source>
        <dbReference type="Proteomes" id="UP000800039"/>
    </source>
</evidence>
<keyword evidence="3" id="KW-1185">Reference proteome</keyword>
<evidence type="ECO:0000259" key="1">
    <source>
        <dbReference type="Pfam" id="PF06985"/>
    </source>
</evidence>
<dbReference type="AlphaFoldDB" id="A0A9P4L3T0"/>
<dbReference type="PANTHER" id="PTHR33112:SF16">
    <property type="entry name" value="HETEROKARYON INCOMPATIBILITY DOMAIN-CONTAINING PROTEIN"/>
    <property type="match status" value="1"/>
</dbReference>
<organism evidence="2 3">
    <name type="scientific">Cucurbitaria berberidis CBS 394.84</name>
    <dbReference type="NCBI Taxonomy" id="1168544"/>
    <lineage>
        <taxon>Eukaryota</taxon>
        <taxon>Fungi</taxon>
        <taxon>Dikarya</taxon>
        <taxon>Ascomycota</taxon>
        <taxon>Pezizomycotina</taxon>
        <taxon>Dothideomycetes</taxon>
        <taxon>Pleosporomycetidae</taxon>
        <taxon>Pleosporales</taxon>
        <taxon>Pleosporineae</taxon>
        <taxon>Cucurbitariaceae</taxon>
        <taxon>Cucurbitaria</taxon>
    </lineage>
</organism>
<dbReference type="EMBL" id="ML976619">
    <property type="protein sequence ID" value="KAF1840634.1"/>
    <property type="molecule type" value="Genomic_DNA"/>
</dbReference>
<reference evidence="2" key="1">
    <citation type="submission" date="2020-01" db="EMBL/GenBank/DDBJ databases">
        <authorList>
            <consortium name="DOE Joint Genome Institute"/>
            <person name="Haridas S."/>
            <person name="Albert R."/>
            <person name="Binder M."/>
            <person name="Bloem J."/>
            <person name="Labutti K."/>
            <person name="Salamov A."/>
            <person name="Andreopoulos B."/>
            <person name="Baker S.E."/>
            <person name="Barry K."/>
            <person name="Bills G."/>
            <person name="Bluhm B.H."/>
            <person name="Cannon C."/>
            <person name="Castanera R."/>
            <person name="Culley D.E."/>
            <person name="Daum C."/>
            <person name="Ezra D."/>
            <person name="Gonzalez J.B."/>
            <person name="Henrissat B."/>
            <person name="Kuo A."/>
            <person name="Liang C."/>
            <person name="Lipzen A."/>
            <person name="Lutzoni F."/>
            <person name="Magnuson J."/>
            <person name="Mondo S."/>
            <person name="Nolan M."/>
            <person name="Ohm R."/>
            <person name="Pangilinan J."/>
            <person name="Park H.-J."/>
            <person name="Ramirez L."/>
            <person name="Alfaro M."/>
            <person name="Sun H."/>
            <person name="Tritt A."/>
            <person name="Yoshinaga Y."/>
            <person name="Zwiers L.-H."/>
            <person name="Turgeon B.G."/>
            <person name="Goodwin S.B."/>
            <person name="Spatafora J.W."/>
            <person name="Crous P.W."/>
            <person name="Grigoriev I.V."/>
        </authorList>
    </citation>
    <scope>NUCLEOTIDE SEQUENCE</scope>
    <source>
        <strain evidence="2">CBS 394.84</strain>
    </source>
</reference>
<comment type="caution">
    <text evidence="2">The sequence shown here is derived from an EMBL/GenBank/DDBJ whole genome shotgun (WGS) entry which is preliminary data.</text>
</comment>
<dbReference type="Proteomes" id="UP000800039">
    <property type="component" value="Unassembled WGS sequence"/>
</dbReference>
<proteinExistence type="predicted"/>
<dbReference type="InterPro" id="IPR010730">
    <property type="entry name" value="HET"/>
</dbReference>
<protein>
    <submittedName>
        <fullName evidence="2">HET-domain-containing protein</fullName>
    </submittedName>
</protein>
<accession>A0A9P4L3T0</accession>
<dbReference type="RefSeq" id="XP_040783197.1">
    <property type="nucleotide sequence ID" value="XM_040929516.1"/>
</dbReference>
<name>A0A9P4L3T0_9PLEO</name>
<dbReference type="Pfam" id="PF06985">
    <property type="entry name" value="HET"/>
    <property type="match status" value="1"/>
</dbReference>
<gene>
    <name evidence="2" type="ORF">K460DRAFT_294827</name>
</gene>
<sequence length="439" mass="50013">MNRELHPKLVLRRTGSETLDRRRQPFPISDLPTTVRDALHIIHAIGIRYAWVDTLCIVQDEPKDVATMHKVYSNALFTLCSCATTHATTHATTKLLDQREAWTQRTEPCRLGGQWLMTSDMSLNELRLRSPLAERAWTLQEERLSPRMLYVSSNRVYWSCAKGQEMELKPICRQKATPTQRPVYAASDHDTQMPLAQEFLLACYSGTSDLHPYWADIVKSYALRDMTNLSDRLTALSGLAAKYLSASRLDEYLAGLWANNMAEGLGWRVKQSVKIVSNRVDPVVVSPPWPSWSWAVLPLQTEIEMTDKSARSSFFQRVEDGRNENSGARSSAEDAVKRGEHVKEICVFGRMRTLWKPSSRSTDWSAVSVLVDGEERFSFAINPEQNMHTLEPESGRILVYEDRKRGVVSQVDFQRDVGVAWDVREDYFASAQCRALILL</sequence>
<dbReference type="PANTHER" id="PTHR33112">
    <property type="entry name" value="DOMAIN PROTEIN, PUTATIVE-RELATED"/>
    <property type="match status" value="1"/>
</dbReference>